<feature type="compositionally biased region" description="Low complexity" evidence="1">
    <location>
        <begin position="98"/>
        <end position="114"/>
    </location>
</feature>
<feature type="compositionally biased region" description="Acidic residues" evidence="1">
    <location>
        <begin position="52"/>
        <end position="63"/>
    </location>
</feature>
<gene>
    <name evidence="2" type="ORF">PHPALM_31629</name>
</gene>
<feature type="region of interest" description="Disordered" evidence="1">
    <location>
        <begin position="52"/>
        <end position="71"/>
    </location>
</feature>
<dbReference type="OrthoDB" id="68301at2759"/>
<reference evidence="2 3" key="1">
    <citation type="journal article" date="2017" name="Genome Biol. Evol.">
        <title>Phytophthora megakarya and P. palmivora, closely related causal agents of cacao black pod rot, underwent increases in genome sizes and gene numbers by different mechanisms.</title>
        <authorList>
            <person name="Ali S.S."/>
            <person name="Shao J."/>
            <person name="Lary D.J."/>
            <person name="Kronmiller B."/>
            <person name="Shen D."/>
            <person name="Strem M.D."/>
            <person name="Amoako-Attah I."/>
            <person name="Akrofi A.Y."/>
            <person name="Begoude B.A."/>
            <person name="Ten Hoopen G.M."/>
            <person name="Coulibaly K."/>
            <person name="Kebe B.I."/>
            <person name="Melnick R.L."/>
            <person name="Guiltinan M.J."/>
            <person name="Tyler B.M."/>
            <person name="Meinhardt L.W."/>
            <person name="Bailey B.A."/>
        </authorList>
    </citation>
    <scope>NUCLEOTIDE SEQUENCE [LARGE SCALE GENOMIC DNA]</scope>
    <source>
        <strain evidence="3">sbr112.9</strain>
    </source>
</reference>
<keyword evidence="3" id="KW-1185">Reference proteome</keyword>
<protein>
    <submittedName>
        <fullName evidence="2">Uncharacterized protein</fullName>
    </submittedName>
</protein>
<dbReference type="EMBL" id="NCKW01017084">
    <property type="protein sequence ID" value="POM59608.1"/>
    <property type="molecule type" value="Genomic_DNA"/>
</dbReference>
<dbReference type="AlphaFoldDB" id="A0A2P4X231"/>
<sequence>MEKLFTKIGSPSYLPTPTEVLEGVRWLRENPAIAAGVVVGLTSYSVAKYYEYGDDSDDDDDNTTEERATQEEIARSVTALHLGLLTIDSTKKDRRHSAANSSTSTTSSLASSGGLRSRASSVFDKAYHEELQLNDHDGVAQVWSCLHEGKCPAGEQCSDPVWGCSSSYCIAKGRGVVMTYYRFGQRLKMTRAVARAMARSSTGKRNSATIEKLVQTSKNRFGSAVGRPLGAALATFLDSGVAFNTSSEFLFFDGEDDDGTRSDTLYKTQTIGQKTKSRQSPPTMADTNELRVSENFPRVPKPCEKVATKFFACFYEHGKQPEGKSDTDVGNVALEKCKDAMLAYNACVDKEVVKNPKELFRVPEAYRMRE</sequence>
<comment type="caution">
    <text evidence="2">The sequence shown here is derived from an EMBL/GenBank/DDBJ whole genome shotgun (WGS) entry which is preliminary data.</text>
</comment>
<feature type="region of interest" description="Disordered" evidence="1">
    <location>
        <begin position="91"/>
        <end position="114"/>
    </location>
</feature>
<evidence type="ECO:0000313" key="2">
    <source>
        <dbReference type="EMBL" id="POM59608.1"/>
    </source>
</evidence>
<evidence type="ECO:0000313" key="3">
    <source>
        <dbReference type="Proteomes" id="UP000237271"/>
    </source>
</evidence>
<proteinExistence type="predicted"/>
<organism evidence="2 3">
    <name type="scientific">Phytophthora palmivora</name>
    <dbReference type="NCBI Taxonomy" id="4796"/>
    <lineage>
        <taxon>Eukaryota</taxon>
        <taxon>Sar</taxon>
        <taxon>Stramenopiles</taxon>
        <taxon>Oomycota</taxon>
        <taxon>Peronosporomycetes</taxon>
        <taxon>Peronosporales</taxon>
        <taxon>Peronosporaceae</taxon>
        <taxon>Phytophthora</taxon>
    </lineage>
</organism>
<accession>A0A2P4X231</accession>
<name>A0A2P4X231_9STRA</name>
<evidence type="ECO:0000256" key="1">
    <source>
        <dbReference type="SAM" id="MobiDB-lite"/>
    </source>
</evidence>
<dbReference type="Proteomes" id="UP000237271">
    <property type="component" value="Unassembled WGS sequence"/>
</dbReference>